<dbReference type="Proteomes" id="UP000537592">
    <property type="component" value="Unassembled WGS sequence"/>
</dbReference>
<dbReference type="Gene3D" id="2.40.30.170">
    <property type="match status" value="1"/>
</dbReference>
<dbReference type="GO" id="GO:0005886">
    <property type="term" value="C:plasma membrane"/>
    <property type="evidence" value="ECO:0007669"/>
    <property type="project" value="TreeGrafter"/>
</dbReference>
<feature type="domain" description="Multidrug resistance protein MdtA-like alpha-helical hairpin" evidence="3">
    <location>
        <begin position="117"/>
        <end position="177"/>
    </location>
</feature>
<evidence type="ECO:0000313" key="4">
    <source>
        <dbReference type="EMBL" id="MBB3810219.1"/>
    </source>
</evidence>
<keyword evidence="2" id="KW-0472">Membrane</keyword>
<organism evidence="4 5">
    <name type="scientific">Pseudochelatococcus contaminans</name>
    <dbReference type="NCBI Taxonomy" id="1538103"/>
    <lineage>
        <taxon>Bacteria</taxon>
        <taxon>Pseudomonadati</taxon>
        <taxon>Pseudomonadota</taxon>
        <taxon>Alphaproteobacteria</taxon>
        <taxon>Hyphomicrobiales</taxon>
        <taxon>Chelatococcaceae</taxon>
        <taxon>Pseudochelatococcus</taxon>
    </lineage>
</organism>
<keyword evidence="2" id="KW-0812">Transmembrane</keyword>
<dbReference type="Pfam" id="PF25876">
    <property type="entry name" value="HH_MFP_RND"/>
    <property type="match status" value="1"/>
</dbReference>
<evidence type="ECO:0000256" key="2">
    <source>
        <dbReference type="SAM" id="Phobius"/>
    </source>
</evidence>
<keyword evidence="2" id="KW-1133">Transmembrane helix</keyword>
<reference evidence="4 5" key="1">
    <citation type="submission" date="2020-08" db="EMBL/GenBank/DDBJ databases">
        <title>Genomic Encyclopedia of Type Strains, Phase IV (KMG-IV): sequencing the most valuable type-strain genomes for metagenomic binning, comparative biology and taxonomic classification.</title>
        <authorList>
            <person name="Goeker M."/>
        </authorList>
    </citation>
    <scope>NUCLEOTIDE SEQUENCE [LARGE SCALE GENOMIC DNA]</scope>
    <source>
        <strain evidence="4 5">DSM 28760</strain>
    </source>
</reference>
<feature type="transmembrane region" description="Helical" evidence="2">
    <location>
        <begin position="7"/>
        <end position="25"/>
    </location>
</feature>
<sequence length="356" mass="38528">MSLHSRRWLLAGVVVVAGFVGYQIWQHSTADGLPEGIASGNGRLEAVEIDISAKTAGRLQDILVREGDFVTSGQVLAQMDITQLSAKKREAEAQLRRAEIGIHTAKSLVTQREAEHETAQAVIEQRQAELDATESKLARSEQLIRNNTVSQQVLDDDRAAQRGATAALSASRASLAASEAAIGASKAQVIDAEVAVDAAKAAIESLQADIDDSTLRAPRDGRVQYRVAQPGEVLSSGGRVVNMVDVSDVFMTFFLPTQQAGRIALGTDVRLVMDAAPNVAIPAKVSFVSDVAQFTPKTVETEVEREKLMFRVRAQIPPELLRQYLEHVKTGLPGMAYVRLDPDAPWPDFLEANVIQ</sequence>
<name>A0A7W5Z5S3_9HYPH</name>
<dbReference type="RefSeq" id="WP_183753067.1">
    <property type="nucleotide sequence ID" value="NZ_JACICC010000005.1"/>
</dbReference>
<dbReference type="SUPFAM" id="SSF111369">
    <property type="entry name" value="HlyD-like secretion proteins"/>
    <property type="match status" value="3"/>
</dbReference>
<keyword evidence="5" id="KW-1185">Reference proteome</keyword>
<dbReference type="PANTHER" id="PTHR30438:SF2">
    <property type="entry name" value="MEMBRANE PROTEIN"/>
    <property type="match status" value="1"/>
</dbReference>
<dbReference type="AlphaFoldDB" id="A0A7W5Z5S3"/>
<accession>A0A7W5Z5S3</accession>
<feature type="coiled-coil region" evidence="1">
    <location>
        <begin position="81"/>
        <end position="143"/>
    </location>
</feature>
<gene>
    <name evidence="4" type="ORF">FHS81_002315</name>
</gene>
<proteinExistence type="predicted"/>
<dbReference type="EMBL" id="JACICC010000005">
    <property type="protein sequence ID" value="MBB3810219.1"/>
    <property type="molecule type" value="Genomic_DNA"/>
</dbReference>
<evidence type="ECO:0000259" key="3">
    <source>
        <dbReference type="Pfam" id="PF25876"/>
    </source>
</evidence>
<protein>
    <submittedName>
        <fullName evidence="4">HlyD family secretion protein</fullName>
    </submittedName>
</protein>
<feature type="coiled-coil region" evidence="1">
    <location>
        <begin position="189"/>
        <end position="216"/>
    </location>
</feature>
<dbReference type="PANTHER" id="PTHR30438">
    <property type="entry name" value="36 KDA ANTIGEN-RELATED"/>
    <property type="match status" value="1"/>
</dbReference>
<keyword evidence="1" id="KW-0175">Coiled coil</keyword>
<comment type="caution">
    <text evidence="4">The sequence shown here is derived from an EMBL/GenBank/DDBJ whole genome shotgun (WGS) entry which is preliminary data.</text>
</comment>
<dbReference type="InterPro" id="IPR058624">
    <property type="entry name" value="MdtA-like_HH"/>
</dbReference>
<dbReference type="Gene3D" id="2.40.50.100">
    <property type="match status" value="2"/>
</dbReference>
<evidence type="ECO:0000256" key="1">
    <source>
        <dbReference type="SAM" id="Coils"/>
    </source>
</evidence>
<evidence type="ECO:0000313" key="5">
    <source>
        <dbReference type="Proteomes" id="UP000537592"/>
    </source>
</evidence>
<dbReference type="Gene3D" id="1.10.287.470">
    <property type="entry name" value="Helix hairpin bin"/>
    <property type="match status" value="3"/>
</dbReference>